<proteinExistence type="predicted"/>
<dbReference type="EMBL" id="JBBKAM010000002">
    <property type="protein sequence ID" value="MEJ8642153.1"/>
    <property type="molecule type" value="Genomic_DNA"/>
</dbReference>
<accession>A0ABU8U2R8</accession>
<dbReference type="Proteomes" id="UP001382904">
    <property type="component" value="Unassembled WGS sequence"/>
</dbReference>
<reference evidence="2 3" key="1">
    <citation type="submission" date="2024-03" db="EMBL/GenBank/DDBJ databases">
        <title>Novel Streptomyces species of biotechnological and ecological value are a feature of Machair soil.</title>
        <authorList>
            <person name="Prole J.R."/>
            <person name="Goodfellow M."/>
            <person name="Allenby N."/>
            <person name="Ward A.C."/>
        </authorList>
    </citation>
    <scope>NUCLEOTIDE SEQUENCE [LARGE SCALE GENOMIC DNA]</scope>
    <source>
        <strain evidence="2 3">MS1.HAVA.3</strain>
    </source>
</reference>
<organism evidence="2 3">
    <name type="scientific">Streptomyces caledonius</name>
    <dbReference type="NCBI Taxonomy" id="3134107"/>
    <lineage>
        <taxon>Bacteria</taxon>
        <taxon>Bacillati</taxon>
        <taxon>Actinomycetota</taxon>
        <taxon>Actinomycetes</taxon>
        <taxon>Kitasatosporales</taxon>
        <taxon>Streptomycetaceae</taxon>
        <taxon>Streptomyces</taxon>
    </lineage>
</organism>
<keyword evidence="3" id="KW-1185">Reference proteome</keyword>
<feature type="compositionally biased region" description="Low complexity" evidence="1">
    <location>
        <begin position="18"/>
        <end position="28"/>
    </location>
</feature>
<evidence type="ECO:0000313" key="2">
    <source>
        <dbReference type="EMBL" id="MEJ8642153.1"/>
    </source>
</evidence>
<sequence length="293" mass="30002">MDHGSPLLRPGRRPAPRRPAAGGLASGATARTGRRSPLAALTPLVPGEDRVLLAEVGRIAGVGRAAAANWRRRHPDFPPPVGGTETSPEFGRSAVVAWLLGHGKIAVPTEAPSAALVVAGAGGGTRRFRLEDPHLLLADDAEDEDRLSGWSTDEDADTLAALSAGTFGLTVKHLTAPGTPPLAALGEARVIDRFRSGSGGLRLTLAWPAGLRGTAASGTAGGLVRHGVAHVGPGEGCVCRRHDCGGVAPVSWCQEHGDAVGPVLEWHPQGGIRCTDLRLGRLAGGSRSRGSTG</sequence>
<name>A0ABU8U2R8_9ACTN</name>
<protein>
    <submittedName>
        <fullName evidence="2">Uncharacterized protein</fullName>
    </submittedName>
</protein>
<gene>
    <name evidence="2" type="ORF">WKI68_13050</name>
</gene>
<evidence type="ECO:0000256" key="1">
    <source>
        <dbReference type="SAM" id="MobiDB-lite"/>
    </source>
</evidence>
<comment type="caution">
    <text evidence="2">The sequence shown here is derived from an EMBL/GenBank/DDBJ whole genome shotgun (WGS) entry which is preliminary data.</text>
</comment>
<evidence type="ECO:0000313" key="3">
    <source>
        <dbReference type="Proteomes" id="UP001382904"/>
    </source>
</evidence>
<feature type="region of interest" description="Disordered" evidence="1">
    <location>
        <begin position="1"/>
        <end position="33"/>
    </location>
</feature>